<evidence type="ECO:0000313" key="3">
    <source>
        <dbReference type="Proteomes" id="UP001642482"/>
    </source>
</evidence>
<evidence type="ECO:0000259" key="1">
    <source>
        <dbReference type="Pfam" id="PF16862"/>
    </source>
</evidence>
<evidence type="ECO:0000313" key="2">
    <source>
        <dbReference type="EMBL" id="CAK7214546.1"/>
    </source>
</evidence>
<dbReference type="InterPro" id="IPR017853">
    <property type="entry name" value="GH"/>
</dbReference>
<dbReference type="PANTHER" id="PTHR36183">
    <property type="entry name" value="BETA-GLUCURONIDASE"/>
    <property type="match status" value="1"/>
</dbReference>
<organism evidence="2 3">
    <name type="scientific">Sporothrix eucalyptigena</name>
    <dbReference type="NCBI Taxonomy" id="1812306"/>
    <lineage>
        <taxon>Eukaryota</taxon>
        <taxon>Fungi</taxon>
        <taxon>Dikarya</taxon>
        <taxon>Ascomycota</taxon>
        <taxon>Pezizomycotina</taxon>
        <taxon>Sordariomycetes</taxon>
        <taxon>Sordariomycetidae</taxon>
        <taxon>Ophiostomatales</taxon>
        <taxon>Ophiostomataceae</taxon>
        <taxon>Sporothrix</taxon>
    </lineage>
</organism>
<keyword evidence="3" id="KW-1185">Reference proteome</keyword>
<dbReference type="Gene3D" id="2.60.40.1180">
    <property type="entry name" value="Golgi alpha-mannosidase II"/>
    <property type="match status" value="1"/>
</dbReference>
<dbReference type="InterPro" id="IPR052974">
    <property type="entry name" value="GH79_Enzymes"/>
</dbReference>
<comment type="caution">
    <text evidence="2">The sequence shown here is derived from an EMBL/GenBank/DDBJ whole genome shotgun (WGS) entry which is preliminary data.</text>
</comment>
<sequence length="516" mass="54783">MIPSTMLDLAARVASAATTASAAVAVPSYVPPFARPLAPQLVGMSLEFQFWPVFAGNATGQPNTYVNQLLANLGERTGHATPVRVGGGSENTAVIDSSLELWDDTQLSEVYGPFTNRATTLIGRDWYNVAGNLPAGTPFAFGCNEYNITEVDKQTKMMNAAFSSSALSHVSLEFIQIGNEPNFYFANASAYLEKWVPLARTALGNIKMNGQSSSHPSLWIGSEVLSSGQAAWRLRDSLSAGILDDKDINAANAVLEEHFYSGSGTIGAIPGGPSPGTLMNKATIRSNLSSIYSGRVAAESYGKKYFVGETNTYASEGIFGLSNTGESAVWAVDYLLQLATIGVRQAYFHNTPNRMFSVFQPGWGFTNGTGIEEPHIMPIYNGMLVVNEMIGNGSKGVVHVAELDTVTTTLAAYGVWEEDGQLARMVLINSAVATETTARTALQVTLAGVNNTDGATIKRLSIPYTVSTSGITWGGLSFETKSGVPSGKAVETAMDGNSVTVAASEVVMISFKTQNH</sequence>
<dbReference type="InterPro" id="IPR031728">
    <property type="entry name" value="GlcAase_C"/>
</dbReference>
<dbReference type="Proteomes" id="UP001642482">
    <property type="component" value="Unassembled WGS sequence"/>
</dbReference>
<protein>
    <recommendedName>
        <fullName evidence="1">Beta-glucuronidase C-terminal domain-containing protein</fullName>
    </recommendedName>
</protein>
<proteinExistence type="predicted"/>
<reference evidence="2 3" key="1">
    <citation type="submission" date="2024-01" db="EMBL/GenBank/DDBJ databases">
        <authorList>
            <person name="Allen C."/>
            <person name="Tagirdzhanova G."/>
        </authorList>
    </citation>
    <scope>NUCLEOTIDE SEQUENCE [LARGE SCALE GENOMIC DNA]</scope>
</reference>
<dbReference type="Pfam" id="PF16862">
    <property type="entry name" value="Glyco_hydro_79C"/>
    <property type="match status" value="1"/>
</dbReference>
<name>A0ABP0B4U7_9PEZI</name>
<gene>
    <name evidence="2" type="ORF">SEUCBS140593_002218</name>
</gene>
<dbReference type="SUPFAM" id="SSF51445">
    <property type="entry name" value="(Trans)glycosidases"/>
    <property type="match status" value="1"/>
</dbReference>
<feature type="domain" description="Beta-glucuronidase C-terminal" evidence="1">
    <location>
        <begin position="412"/>
        <end position="508"/>
    </location>
</feature>
<dbReference type="InterPro" id="IPR013780">
    <property type="entry name" value="Glyco_hydro_b"/>
</dbReference>
<accession>A0ABP0B4U7</accession>
<dbReference type="Gene3D" id="3.20.20.80">
    <property type="entry name" value="Glycosidases"/>
    <property type="match status" value="1"/>
</dbReference>
<dbReference type="PANTHER" id="PTHR36183:SF2">
    <property type="entry name" value="BETA-GLUCURONIDASE C-TERMINAL DOMAIN-CONTAINING PROTEIN"/>
    <property type="match status" value="1"/>
</dbReference>
<dbReference type="EMBL" id="CAWUHD010000014">
    <property type="protein sequence ID" value="CAK7214546.1"/>
    <property type="molecule type" value="Genomic_DNA"/>
</dbReference>